<evidence type="ECO:0008006" key="3">
    <source>
        <dbReference type="Google" id="ProtNLM"/>
    </source>
</evidence>
<dbReference type="OrthoDB" id="5920525at2759"/>
<proteinExistence type="predicted"/>
<evidence type="ECO:0000313" key="2">
    <source>
        <dbReference type="Proteomes" id="UP000054047"/>
    </source>
</evidence>
<dbReference type="SUPFAM" id="SSF56672">
    <property type="entry name" value="DNA/RNA polymerases"/>
    <property type="match status" value="1"/>
</dbReference>
<reference evidence="1 2" key="1">
    <citation type="submission" date="2013-12" db="EMBL/GenBank/DDBJ databases">
        <title>Draft genome of the parsitic nematode Ancylostoma duodenale.</title>
        <authorList>
            <person name="Mitreva M."/>
        </authorList>
    </citation>
    <scope>NUCLEOTIDE SEQUENCE [LARGE SCALE GENOMIC DNA]</scope>
    <source>
        <strain evidence="1 2">Zhejiang</strain>
    </source>
</reference>
<dbReference type="Proteomes" id="UP000054047">
    <property type="component" value="Unassembled WGS sequence"/>
</dbReference>
<keyword evidence="2" id="KW-1185">Reference proteome</keyword>
<gene>
    <name evidence="1" type="ORF">ANCDUO_04313</name>
</gene>
<name>A0A0C2H1G1_9BILA</name>
<dbReference type="AlphaFoldDB" id="A0A0C2H1G1"/>
<dbReference type="EMBL" id="KN727588">
    <property type="protein sequence ID" value="KIH65364.1"/>
    <property type="molecule type" value="Genomic_DNA"/>
</dbReference>
<dbReference type="InterPro" id="IPR043502">
    <property type="entry name" value="DNA/RNA_pol_sf"/>
</dbReference>
<accession>A0A0C2H1G1</accession>
<dbReference type="PANTHER" id="PTHR47331">
    <property type="entry name" value="PHD-TYPE DOMAIN-CONTAINING PROTEIN"/>
    <property type="match status" value="1"/>
</dbReference>
<dbReference type="PANTHER" id="PTHR47331:SF1">
    <property type="entry name" value="GAG-LIKE PROTEIN"/>
    <property type="match status" value="1"/>
</dbReference>
<protein>
    <recommendedName>
        <fullName evidence="3">Peptidase aspartic putative domain-containing protein</fullName>
    </recommendedName>
</protein>
<evidence type="ECO:0000313" key="1">
    <source>
        <dbReference type="EMBL" id="KIH65364.1"/>
    </source>
</evidence>
<sequence>MSTSADVQLVDLNGKTLNFTMNTKERLIAPHNTAPVTKEDALAILSLGIEVHPVRSTEVTPEILLGIDYFWDVVSREPSKVLPSGMLWELDAIGITDNPDPVRDEEESERVIKQFFDTVRELDGMLFVQFPWKVKHPRLADNKQLAFKHLQSQYKSLQNKPELWASYAKTFEDQIAAGIIEEVEEDVFDDPRVYYIPHQAVVKESSTTAVRVVFDASSHYKGAASLNDCLHQGPPILPNLCGLLLRARTFPFLLIADVEKAFHQIRLQVNQRDATRF</sequence>
<organism evidence="1 2">
    <name type="scientific">Ancylostoma duodenale</name>
    <dbReference type="NCBI Taxonomy" id="51022"/>
    <lineage>
        <taxon>Eukaryota</taxon>
        <taxon>Metazoa</taxon>
        <taxon>Ecdysozoa</taxon>
        <taxon>Nematoda</taxon>
        <taxon>Chromadorea</taxon>
        <taxon>Rhabditida</taxon>
        <taxon>Rhabditina</taxon>
        <taxon>Rhabditomorpha</taxon>
        <taxon>Strongyloidea</taxon>
        <taxon>Ancylostomatidae</taxon>
        <taxon>Ancylostomatinae</taxon>
        <taxon>Ancylostoma</taxon>
    </lineage>
</organism>